<keyword evidence="6" id="KW-0997">Cell inner membrane</keyword>
<feature type="transmembrane region" description="Helical" evidence="11">
    <location>
        <begin position="326"/>
        <end position="354"/>
    </location>
</feature>
<evidence type="ECO:0000256" key="5">
    <source>
        <dbReference type="ARBA" id="ARBA00022475"/>
    </source>
</evidence>
<name>A0A2W4C8Z3_9HYPH</name>
<evidence type="ECO:0000256" key="8">
    <source>
        <dbReference type="ARBA" id="ARBA00022737"/>
    </source>
</evidence>
<feature type="domain" description="ABC transmembrane type-1" evidence="12">
    <location>
        <begin position="54"/>
        <end position="260"/>
    </location>
</feature>
<protein>
    <recommendedName>
        <fullName evidence="3">Thiamine transport system permease protein ThiP</fullName>
    </recommendedName>
</protein>
<keyword evidence="5" id="KW-1003">Cell membrane</keyword>
<dbReference type="GO" id="GO:0015888">
    <property type="term" value="P:thiamine transport"/>
    <property type="evidence" value="ECO:0007669"/>
    <property type="project" value="InterPro"/>
</dbReference>
<sequence length="545" mass="57477">MLTVPERRSALAGGAMSLAGMALFIGLPVVALLAAGIEAPDSPSLLDPYILRVLRFTLLQAILSTVLSVLLAIPIARALARQRHFFGRIWIIRLMAVPMGLPVLIGAIGLLGIWGRHGVLNQALVAIGLSQPISIYGLAGILIAHVFFNLPLACRLMLAGLERVPAEYWLVATGLGMRPASVFRFIEWPVLRAIIPGIAGLIFMLCATSFTLVLTLGGGPAATTLEVAIYQALRFDFDPGRAVALSLMQIAVTAIVLAAMSLFPAPRDHGVTAGRPIRRTDGEQWAARLTDAALLFAVALFVGLPLASIVVAGLKADIAKLIGQPVFVQAALTSLAIALAAGALSVLASLAIIRARYAVAAERRRAMALSILAATLGASSSLVLLVPPIVLATGWFLALRTFTDPTRFAALLVVLINALMALPFVIRVVDPAYAIHRQRTARLASSLGLGGLARLRLVDWPGLRRPLLMAMSFAMALSLGDLGAVALFGSDSLVTLPWLLYSRLGSYRTNDADGLALILGALCLLLTIGGTLGQGNSRREGELHG</sequence>
<feature type="transmembrane region" description="Helical" evidence="11">
    <location>
        <begin position="12"/>
        <end position="37"/>
    </location>
</feature>
<evidence type="ECO:0000256" key="10">
    <source>
        <dbReference type="ARBA" id="ARBA00023136"/>
    </source>
</evidence>
<evidence type="ECO:0000313" key="13">
    <source>
        <dbReference type="EMBL" id="PZM09852.1"/>
    </source>
</evidence>
<dbReference type="GO" id="GO:0022857">
    <property type="term" value="F:transmembrane transporter activity"/>
    <property type="evidence" value="ECO:0007669"/>
    <property type="project" value="InterPro"/>
</dbReference>
<evidence type="ECO:0000256" key="11">
    <source>
        <dbReference type="RuleBase" id="RU363032"/>
    </source>
</evidence>
<dbReference type="GO" id="GO:0005886">
    <property type="term" value="C:plasma membrane"/>
    <property type="evidence" value="ECO:0007669"/>
    <property type="project" value="UniProtKB-SubCell"/>
</dbReference>
<comment type="subunit">
    <text evidence="2">The complex is composed of two ATP-binding proteins (ThiQ), two transmembrane proteins (ThiP) and a solute-binding protein (ThiB).</text>
</comment>
<dbReference type="InterPro" id="IPR000515">
    <property type="entry name" value="MetI-like"/>
</dbReference>
<keyword evidence="7 11" id="KW-0812">Transmembrane</keyword>
<comment type="subcellular location">
    <subcellularLocation>
        <location evidence="1">Cell inner membrane</location>
        <topology evidence="1">Multi-pass membrane protein</topology>
    </subcellularLocation>
    <subcellularLocation>
        <location evidence="11">Cell membrane</location>
        <topology evidence="11">Multi-pass membrane protein</topology>
    </subcellularLocation>
</comment>
<comment type="similarity">
    <text evidence="11">Belongs to the binding-protein-dependent transport system permease family.</text>
</comment>
<dbReference type="AlphaFoldDB" id="A0A2W4C8Z3"/>
<dbReference type="PROSITE" id="PS50928">
    <property type="entry name" value="ABC_TM1"/>
    <property type="match status" value="2"/>
</dbReference>
<proteinExistence type="inferred from homology"/>
<accession>A0A2W4C8Z3</accession>
<keyword evidence="10 11" id="KW-0472">Membrane</keyword>
<dbReference type="PANTHER" id="PTHR30183:SF9">
    <property type="entry name" value="THIAMINE TRANSPORT SYSTEM PERMEASE PROTEIN THIP"/>
    <property type="match status" value="1"/>
</dbReference>
<evidence type="ECO:0000256" key="1">
    <source>
        <dbReference type="ARBA" id="ARBA00004429"/>
    </source>
</evidence>
<evidence type="ECO:0000256" key="9">
    <source>
        <dbReference type="ARBA" id="ARBA00022989"/>
    </source>
</evidence>
<dbReference type="EMBL" id="PCDP01000059">
    <property type="protein sequence ID" value="PZM09852.1"/>
    <property type="molecule type" value="Genomic_DNA"/>
</dbReference>
<keyword evidence="14" id="KW-1185">Reference proteome</keyword>
<dbReference type="SUPFAM" id="SSF161098">
    <property type="entry name" value="MetI-like"/>
    <property type="match status" value="2"/>
</dbReference>
<evidence type="ECO:0000256" key="3">
    <source>
        <dbReference type="ARBA" id="ARBA00016947"/>
    </source>
</evidence>
<keyword evidence="9 11" id="KW-1133">Transmembrane helix</keyword>
<feature type="transmembrane region" description="Helical" evidence="11">
    <location>
        <begin position="57"/>
        <end position="79"/>
    </location>
</feature>
<reference evidence="13 14" key="1">
    <citation type="journal article" date="2018" name="Sci. Rep.">
        <title>Rhizobium tumorigenes sp. nov., a novel plant tumorigenic bacterium isolated from cane gall tumors on thornless blackberry.</title>
        <authorList>
            <person name="Kuzmanovi N."/>
            <person name="Smalla K."/>
            <person name="Gronow S."/>
            <person name="PuBawska J."/>
        </authorList>
    </citation>
    <scope>NUCLEOTIDE SEQUENCE [LARGE SCALE GENOMIC DNA]</scope>
    <source>
        <strain evidence="13 14">CCBAU 85046</strain>
    </source>
</reference>
<dbReference type="OrthoDB" id="7066776at2"/>
<dbReference type="InterPro" id="IPR035906">
    <property type="entry name" value="MetI-like_sf"/>
</dbReference>
<evidence type="ECO:0000259" key="12">
    <source>
        <dbReference type="PROSITE" id="PS50928"/>
    </source>
</evidence>
<dbReference type="InterPro" id="IPR005947">
    <property type="entry name" value="ThiP_ABC_transpt"/>
</dbReference>
<feature type="transmembrane region" description="Helical" evidence="11">
    <location>
        <begin position="91"/>
        <end position="113"/>
    </location>
</feature>
<evidence type="ECO:0000256" key="7">
    <source>
        <dbReference type="ARBA" id="ARBA00022692"/>
    </source>
</evidence>
<gene>
    <name evidence="13" type="ORF">CPY51_25735</name>
</gene>
<dbReference type="Gene3D" id="1.10.3720.10">
    <property type="entry name" value="MetI-like"/>
    <property type="match status" value="2"/>
</dbReference>
<feature type="transmembrane region" description="Helical" evidence="11">
    <location>
        <begin position="286"/>
        <end position="314"/>
    </location>
</feature>
<evidence type="ECO:0000313" key="14">
    <source>
        <dbReference type="Proteomes" id="UP000248925"/>
    </source>
</evidence>
<dbReference type="RefSeq" id="WP_111163237.1">
    <property type="nucleotide sequence ID" value="NZ_PCDP01000059.1"/>
</dbReference>
<feature type="transmembrane region" description="Helical" evidence="11">
    <location>
        <begin position="408"/>
        <end position="429"/>
    </location>
</feature>
<feature type="transmembrane region" description="Helical" evidence="11">
    <location>
        <begin position="193"/>
        <end position="222"/>
    </location>
</feature>
<feature type="domain" description="ABC transmembrane type-1" evidence="12">
    <location>
        <begin position="331"/>
        <end position="530"/>
    </location>
</feature>
<feature type="transmembrane region" description="Helical" evidence="11">
    <location>
        <begin position="366"/>
        <end position="396"/>
    </location>
</feature>
<dbReference type="Pfam" id="PF00528">
    <property type="entry name" value="BPD_transp_1"/>
    <property type="match status" value="1"/>
</dbReference>
<evidence type="ECO:0000256" key="4">
    <source>
        <dbReference type="ARBA" id="ARBA00022448"/>
    </source>
</evidence>
<evidence type="ECO:0000256" key="2">
    <source>
        <dbReference type="ARBA" id="ARBA00011650"/>
    </source>
</evidence>
<keyword evidence="8" id="KW-0677">Repeat</keyword>
<keyword evidence="4 11" id="KW-0813">Transport</keyword>
<dbReference type="PANTHER" id="PTHR30183">
    <property type="entry name" value="MOLYBDENUM TRANSPORT SYSTEM PERMEASE PROTEIN MODB"/>
    <property type="match status" value="1"/>
</dbReference>
<feature type="transmembrane region" description="Helical" evidence="11">
    <location>
        <begin position="514"/>
        <end position="533"/>
    </location>
</feature>
<feature type="transmembrane region" description="Helical" evidence="11">
    <location>
        <begin position="133"/>
        <end position="153"/>
    </location>
</feature>
<dbReference type="NCBIfam" id="NF006955">
    <property type="entry name" value="PRK09433.2-3"/>
    <property type="match status" value="1"/>
</dbReference>
<evidence type="ECO:0000256" key="6">
    <source>
        <dbReference type="ARBA" id="ARBA00022519"/>
    </source>
</evidence>
<dbReference type="NCBIfam" id="TIGR01253">
    <property type="entry name" value="thiP"/>
    <property type="match status" value="1"/>
</dbReference>
<feature type="transmembrane region" description="Helical" evidence="11">
    <location>
        <begin position="473"/>
        <end position="494"/>
    </location>
</feature>
<organism evidence="13 14">
    <name type="scientific">Rhizobium tubonense</name>
    <dbReference type="NCBI Taxonomy" id="484088"/>
    <lineage>
        <taxon>Bacteria</taxon>
        <taxon>Pseudomonadati</taxon>
        <taxon>Pseudomonadota</taxon>
        <taxon>Alphaproteobacteria</taxon>
        <taxon>Hyphomicrobiales</taxon>
        <taxon>Rhizobiaceae</taxon>
        <taxon>Rhizobium/Agrobacterium group</taxon>
        <taxon>Rhizobium</taxon>
    </lineage>
</organism>
<comment type="caution">
    <text evidence="13">The sequence shown here is derived from an EMBL/GenBank/DDBJ whole genome shotgun (WGS) entry which is preliminary data.</text>
</comment>
<dbReference type="Proteomes" id="UP000248925">
    <property type="component" value="Unassembled WGS sequence"/>
</dbReference>
<feature type="transmembrane region" description="Helical" evidence="11">
    <location>
        <begin position="242"/>
        <end position="265"/>
    </location>
</feature>
<dbReference type="CDD" id="cd06261">
    <property type="entry name" value="TM_PBP2"/>
    <property type="match status" value="1"/>
</dbReference>